<dbReference type="GO" id="GO:1990615">
    <property type="term" value="C:Kelch-containing formin regulatory complex"/>
    <property type="evidence" value="ECO:0007669"/>
    <property type="project" value="EnsemblFungi"/>
</dbReference>
<dbReference type="EMBL" id="LT598454">
    <property type="protein sequence ID" value="SCU86125.1"/>
    <property type="molecule type" value="Genomic_DNA"/>
</dbReference>
<dbReference type="GO" id="GO:0001100">
    <property type="term" value="P:negative regulation of exit from mitosis"/>
    <property type="evidence" value="ECO:0007669"/>
    <property type="project" value="EnsemblFungi"/>
</dbReference>
<proteinExistence type="predicted"/>
<dbReference type="GO" id="GO:0032465">
    <property type="term" value="P:regulation of cytokinesis"/>
    <property type="evidence" value="ECO:0007669"/>
    <property type="project" value="EnsemblFungi"/>
</dbReference>
<dbReference type="InterPro" id="IPR053039">
    <property type="entry name" value="Polarity_Bud-Selection_Reg"/>
</dbReference>
<dbReference type="GO" id="GO:0030837">
    <property type="term" value="P:negative regulation of actin filament polymerization"/>
    <property type="evidence" value="ECO:0007669"/>
    <property type="project" value="EnsemblFungi"/>
</dbReference>
<dbReference type="OrthoDB" id="196165at2759"/>
<dbReference type="GO" id="GO:0008104">
    <property type="term" value="P:intracellular protein localization"/>
    <property type="evidence" value="ECO:0007669"/>
    <property type="project" value="TreeGrafter"/>
</dbReference>
<dbReference type="GO" id="GO:0051286">
    <property type="term" value="C:cell tip"/>
    <property type="evidence" value="ECO:0007669"/>
    <property type="project" value="TreeGrafter"/>
</dbReference>
<sequence length="702" mass="76843">MQDILNKAYDKYAQTGSAPSSLHTDLLCDPDLVEDYSDVLKTMPMKLRQDEENSSVNGSVVMSPGSAPGSPEKKWTARPSKTAIDEESTQRSGTQSGQQRSNLGSTRDEASNSEYEYSDSEFEEDMENRLQDLTSGSQRNSGMELLESKASPAEDLEPSSRVERFSDSDSISDEDDLTTSRPIAASQEQFANMEASDENNDQEDEIDEDFQPLAPPEEIDPGKLYALYPFQGPDPSHCQLYQDEGCILLNDQDAYWWLVKRCSDGKIGFAPAEILETYPERLARLNCWKNENMSGHSVGSANSAKGEGSTPSDHPEHSKDLYKKGNKSVSFNDVVSYAERYSRDEDSEDNASGSEDLDATDKDERMEGTGGALVGRIYEAALLNEDDASEVVSDVSSNQGSTLPLQVSKVRKVVPESAASRKYQDPKADSTDTQLTKTGDSQSTSVHSDYLKVGDDELYQIFKAPSIPFADHKEMQNSNSNYSISTIGDYSPSSSEWTNDSPQVNVGVFEASDNTVEGIPSTKAIKDISKLVSSSTNENHDPSYAMEHVNSADMNTSTEDSPANDLAVNLGSSQTPKRVQVPSYLANDEPEDNSQQAKVRYGLLGAHKTISNQDRGQLRSAHGASQSSVDYSASHRESTSASSDDSCIGEGRATSATTINSTLSFGESKFSHHPTVYELYNPLFGKIDTLLQKLDNFMIEES</sequence>
<feature type="compositionally biased region" description="Polar residues" evidence="3">
    <location>
        <begin position="14"/>
        <end position="23"/>
    </location>
</feature>
<dbReference type="GO" id="GO:0000131">
    <property type="term" value="C:incipient cellular bud site"/>
    <property type="evidence" value="ECO:0007669"/>
    <property type="project" value="EnsemblFungi"/>
</dbReference>
<feature type="region of interest" description="Disordered" evidence="3">
    <location>
        <begin position="296"/>
        <end position="323"/>
    </location>
</feature>
<feature type="region of interest" description="Disordered" evidence="3">
    <location>
        <begin position="340"/>
        <end position="367"/>
    </location>
</feature>
<dbReference type="PROSITE" id="PS50002">
    <property type="entry name" value="SH3"/>
    <property type="match status" value="1"/>
</dbReference>
<dbReference type="GO" id="GO:0006355">
    <property type="term" value="P:regulation of DNA-templated transcription"/>
    <property type="evidence" value="ECO:0007669"/>
    <property type="project" value="EnsemblFungi"/>
</dbReference>
<reference evidence="5 6" key="1">
    <citation type="submission" date="2016-03" db="EMBL/GenBank/DDBJ databases">
        <authorList>
            <person name="Devillers H."/>
        </authorList>
    </citation>
    <scope>NUCLEOTIDE SEQUENCE [LARGE SCALE GENOMIC DNA]</scope>
    <source>
        <strain evidence="5">CBS 10888</strain>
    </source>
</reference>
<evidence type="ECO:0000259" key="4">
    <source>
        <dbReference type="PROSITE" id="PS50002"/>
    </source>
</evidence>
<dbReference type="GO" id="GO:1905047">
    <property type="term" value="P:mitotic spindle pole body organization"/>
    <property type="evidence" value="ECO:0007669"/>
    <property type="project" value="EnsemblFungi"/>
</dbReference>
<dbReference type="GO" id="GO:0030950">
    <property type="term" value="P:establishment or maintenance of actin cytoskeleton polarity"/>
    <property type="evidence" value="ECO:0007669"/>
    <property type="project" value="TreeGrafter"/>
</dbReference>
<evidence type="ECO:0000313" key="5">
    <source>
        <dbReference type="EMBL" id="SCU86125.1"/>
    </source>
</evidence>
<feature type="region of interest" description="Disordered" evidence="3">
    <location>
        <begin position="613"/>
        <end position="651"/>
    </location>
</feature>
<feature type="compositionally biased region" description="Acidic residues" evidence="3">
    <location>
        <begin position="116"/>
        <end position="126"/>
    </location>
</feature>
<feature type="compositionally biased region" description="Polar residues" evidence="3">
    <location>
        <begin position="431"/>
        <end position="447"/>
    </location>
</feature>
<dbReference type="InterPro" id="IPR036028">
    <property type="entry name" value="SH3-like_dom_sf"/>
</dbReference>
<dbReference type="AlphaFoldDB" id="A0A1G4J8E8"/>
<evidence type="ECO:0000256" key="3">
    <source>
        <dbReference type="SAM" id="MobiDB-lite"/>
    </source>
</evidence>
<dbReference type="GO" id="GO:0005935">
    <property type="term" value="C:cellular bud neck"/>
    <property type="evidence" value="ECO:0007669"/>
    <property type="project" value="EnsemblFungi"/>
</dbReference>
<feature type="compositionally biased region" description="Basic and acidic residues" evidence="3">
    <location>
        <begin position="158"/>
        <end position="167"/>
    </location>
</feature>
<dbReference type="PANTHER" id="PTHR47775">
    <property type="entry name" value="BUD SITE SELECTION PROTEIN 14"/>
    <property type="match status" value="1"/>
</dbReference>
<dbReference type="Proteomes" id="UP000190274">
    <property type="component" value="Chromosome D"/>
</dbReference>
<dbReference type="Pfam" id="PF00018">
    <property type="entry name" value="SH3_1"/>
    <property type="match status" value="1"/>
</dbReference>
<evidence type="ECO:0000256" key="2">
    <source>
        <dbReference type="PROSITE-ProRule" id="PRU00192"/>
    </source>
</evidence>
<feature type="compositionally biased region" description="Polar residues" evidence="3">
    <location>
        <begin position="131"/>
        <end position="141"/>
    </location>
</feature>
<dbReference type="SUPFAM" id="SSF50044">
    <property type="entry name" value="SH3-domain"/>
    <property type="match status" value="1"/>
</dbReference>
<name>A0A1G4J8E8_9SACH</name>
<keyword evidence="6" id="KW-1185">Reference proteome</keyword>
<feature type="compositionally biased region" description="Low complexity" evidence="3">
    <location>
        <begin position="90"/>
        <end position="101"/>
    </location>
</feature>
<feature type="region of interest" description="Disordered" evidence="3">
    <location>
        <begin position="554"/>
        <end position="578"/>
    </location>
</feature>
<feature type="domain" description="SH3" evidence="4">
    <location>
        <begin position="219"/>
        <end position="280"/>
    </location>
</feature>
<feature type="region of interest" description="Disordered" evidence="3">
    <location>
        <begin position="416"/>
        <end position="447"/>
    </location>
</feature>
<feature type="region of interest" description="Disordered" evidence="3">
    <location>
        <begin position="1"/>
        <end position="24"/>
    </location>
</feature>
<dbReference type="GO" id="GO:0005934">
    <property type="term" value="C:cellular bud tip"/>
    <property type="evidence" value="ECO:0007669"/>
    <property type="project" value="EnsemblFungi"/>
</dbReference>
<dbReference type="GO" id="GO:0032880">
    <property type="term" value="P:regulation of protein localization"/>
    <property type="evidence" value="ECO:0007669"/>
    <property type="project" value="EnsemblFungi"/>
</dbReference>
<dbReference type="GO" id="GO:0015630">
    <property type="term" value="C:microtubule cytoskeleton"/>
    <property type="evidence" value="ECO:0007669"/>
    <property type="project" value="TreeGrafter"/>
</dbReference>
<dbReference type="GO" id="GO:0000164">
    <property type="term" value="C:protein phosphatase type 1 complex"/>
    <property type="evidence" value="ECO:0007669"/>
    <property type="project" value="EnsemblFungi"/>
</dbReference>
<accession>A0A1G4J8E8</accession>
<dbReference type="STRING" id="1266660.A0A1G4J8E8"/>
<dbReference type="PANTHER" id="PTHR47775:SF1">
    <property type="entry name" value="BUD SITE SELECTION PROTEIN 14"/>
    <property type="match status" value="1"/>
</dbReference>
<evidence type="ECO:0000256" key="1">
    <source>
        <dbReference type="ARBA" id="ARBA00022443"/>
    </source>
</evidence>
<dbReference type="GO" id="GO:0060627">
    <property type="term" value="P:regulation of vesicle-mediated transport"/>
    <property type="evidence" value="ECO:0007669"/>
    <property type="project" value="EnsemblFungi"/>
</dbReference>
<organism evidence="5 6">
    <name type="scientific">Lachancea dasiensis</name>
    <dbReference type="NCBI Taxonomy" id="1072105"/>
    <lineage>
        <taxon>Eukaryota</taxon>
        <taxon>Fungi</taxon>
        <taxon>Dikarya</taxon>
        <taxon>Ascomycota</taxon>
        <taxon>Saccharomycotina</taxon>
        <taxon>Saccharomycetes</taxon>
        <taxon>Saccharomycetales</taxon>
        <taxon>Saccharomycetaceae</taxon>
        <taxon>Lachancea</taxon>
    </lineage>
</organism>
<evidence type="ECO:0000313" key="6">
    <source>
        <dbReference type="Proteomes" id="UP000190274"/>
    </source>
</evidence>
<dbReference type="GO" id="GO:0090337">
    <property type="term" value="P:regulation of formin-nucleated actin cable assembly"/>
    <property type="evidence" value="ECO:0007669"/>
    <property type="project" value="EnsemblFungi"/>
</dbReference>
<protein>
    <submittedName>
        <fullName evidence="5">LADA_0D12464g1_1</fullName>
    </submittedName>
</protein>
<gene>
    <name evidence="5" type="ORF">LADA_0D12464G</name>
</gene>
<dbReference type="SMART" id="SM00326">
    <property type="entry name" value="SH3"/>
    <property type="match status" value="1"/>
</dbReference>
<dbReference type="Gene3D" id="2.30.30.40">
    <property type="entry name" value="SH3 Domains"/>
    <property type="match status" value="1"/>
</dbReference>
<feature type="compositionally biased region" description="Basic and acidic residues" evidence="3">
    <location>
        <begin position="313"/>
        <end position="323"/>
    </location>
</feature>
<dbReference type="GO" id="GO:0008360">
    <property type="term" value="P:regulation of cell shape"/>
    <property type="evidence" value="ECO:0007669"/>
    <property type="project" value="EnsemblFungi"/>
</dbReference>
<feature type="region of interest" description="Disordered" evidence="3">
    <location>
        <begin position="46"/>
        <end position="181"/>
    </location>
</feature>
<keyword evidence="1 2" id="KW-0728">SH3 domain</keyword>
<dbReference type="GO" id="GO:0019888">
    <property type="term" value="F:protein phosphatase regulator activity"/>
    <property type="evidence" value="ECO:0007669"/>
    <property type="project" value="EnsemblFungi"/>
</dbReference>
<dbReference type="InterPro" id="IPR001452">
    <property type="entry name" value="SH3_domain"/>
</dbReference>